<dbReference type="CDD" id="cd05332">
    <property type="entry name" value="11beta-HSD1_like_SDR_c"/>
    <property type="match status" value="1"/>
</dbReference>
<comment type="similarity">
    <text evidence="2">Belongs to the short-chain dehydrogenases/reductases (SDR) family.</text>
</comment>
<keyword evidence="5" id="KW-1185">Reference proteome</keyword>
<evidence type="ECO:0000256" key="2">
    <source>
        <dbReference type="RuleBase" id="RU000363"/>
    </source>
</evidence>
<dbReference type="InterPro" id="IPR002347">
    <property type="entry name" value="SDR_fam"/>
</dbReference>
<evidence type="ECO:0000256" key="3">
    <source>
        <dbReference type="SAM" id="MobiDB-lite"/>
    </source>
</evidence>
<dbReference type="PANTHER" id="PTHR44269:SF1">
    <property type="entry name" value="DEHYDROGENASE_REDUCTASE SDR FAMILY MEMBER 7"/>
    <property type="match status" value="1"/>
</dbReference>
<protein>
    <submittedName>
        <fullName evidence="4">Dehydrogenase/reductase 7</fullName>
    </submittedName>
</protein>
<dbReference type="Gene3D" id="3.40.50.720">
    <property type="entry name" value="NAD(P)-binding Rossmann-like Domain"/>
    <property type="match status" value="1"/>
</dbReference>
<dbReference type="Pfam" id="PF00106">
    <property type="entry name" value="adh_short"/>
    <property type="match status" value="1"/>
</dbReference>
<dbReference type="Proteomes" id="UP000694541">
    <property type="component" value="Unplaced"/>
</dbReference>
<dbReference type="InterPro" id="IPR036291">
    <property type="entry name" value="NAD(P)-bd_dom_sf"/>
</dbReference>
<organism evidence="4 5">
    <name type="scientific">Accipiter nisus</name>
    <name type="common">Eurasian sparrowhawk</name>
    <dbReference type="NCBI Taxonomy" id="211598"/>
    <lineage>
        <taxon>Eukaryota</taxon>
        <taxon>Metazoa</taxon>
        <taxon>Chordata</taxon>
        <taxon>Craniata</taxon>
        <taxon>Vertebrata</taxon>
        <taxon>Euteleostomi</taxon>
        <taxon>Archelosauria</taxon>
        <taxon>Archosauria</taxon>
        <taxon>Dinosauria</taxon>
        <taxon>Saurischia</taxon>
        <taxon>Theropoda</taxon>
        <taxon>Coelurosauria</taxon>
        <taxon>Aves</taxon>
        <taxon>Neognathae</taxon>
        <taxon>Neoaves</taxon>
        <taxon>Telluraves</taxon>
        <taxon>Accipitrimorphae</taxon>
        <taxon>Accipitriformes</taxon>
        <taxon>Accipitridae</taxon>
        <taxon>Accipitrinae</taxon>
        <taxon>Accipiter</taxon>
    </lineage>
</organism>
<dbReference type="SUPFAM" id="SSF51735">
    <property type="entry name" value="NAD(P)-binding Rossmann-fold domains"/>
    <property type="match status" value="1"/>
</dbReference>
<dbReference type="InterPro" id="IPR020904">
    <property type="entry name" value="Sc_DH/Rdtase_CS"/>
</dbReference>
<dbReference type="PRINTS" id="PR00081">
    <property type="entry name" value="GDHRDH"/>
</dbReference>
<reference evidence="4" key="2">
    <citation type="submission" date="2025-09" db="UniProtKB">
        <authorList>
            <consortium name="Ensembl"/>
        </authorList>
    </citation>
    <scope>IDENTIFICATION</scope>
</reference>
<dbReference type="GO" id="GO:0016491">
    <property type="term" value="F:oxidoreductase activity"/>
    <property type="evidence" value="ECO:0007669"/>
    <property type="project" value="UniProtKB-KW"/>
</dbReference>
<dbReference type="AlphaFoldDB" id="A0A8B9LWR5"/>
<feature type="compositionally biased region" description="Pro residues" evidence="3">
    <location>
        <begin position="152"/>
        <end position="165"/>
    </location>
</feature>
<dbReference type="InterPro" id="IPR053011">
    <property type="entry name" value="SDR_family_member_7"/>
</dbReference>
<feature type="region of interest" description="Disordered" evidence="3">
    <location>
        <begin position="101"/>
        <end position="190"/>
    </location>
</feature>
<evidence type="ECO:0000313" key="4">
    <source>
        <dbReference type="Ensembl" id="ENSANIP00000000919.1"/>
    </source>
</evidence>
<proteinExistence type="inferred from homology"/>
<evidence type="ECO:0000313" key="5">
    <source>
        <dbReference type="Proteomes" id="UP000694541"/>
    </source>
</evidence>
<dbReference type="PROSITE" id="PS00061">
    <property type="entry name" value="ADH_SHORT"/>
    <property type="match status" value="1"/>
</dbReference>
<reference evidence="4" key="1">
    <citation type="submission" date="2025-08" db="UniProtKB">
        <authorList>
            <consortium name="Ensembl"/>
        </authorList>
    </citation>
    <scope>IDENTIFICATION</scope>
</reference>
<name>A0A8B9LWR5_9AVES</name>
<evidence type="ECO:0000256" key="1">
    <source>
        <dbReference type="ARBA" id="ARBA00023002"/>
    </source>
</evidence>
<accession>A0A8B9LWR5</accession>
<keyword evidence="1" id="KW-0560">Oxidoreductase</keyword>
<dbReference type="PRINTS" id="PR00080">
    <property type="entry name" value="SDRFAMILY"/>
</dbReference>
<feature type="compositionally biased region" description="Pro residues" evidence="3">
    <location>
        <begin position="109"/>
        <end position="120"/>
    </location>
</feature>
<sequence length="482" mass="52049">MPSPKGAAVPPPTLLQRRLQCRGCAAEPRGPATFSPGVEGRGMGMGEGWGWGWGWGWGGGGVSPWQQHPKQTRTRAVPLPISLPLTEPVPAAAAGDGASLLTRAAGGTTPPPPRTPPPALPLSHRAERDSGPRAGHPPACLQAPRPRRRPRPSPPPPPQPGPPKAPHCAAPLTPPAAADGAGCGGQGRVPEENELRGKVVWVTGASSGIGEELAYQLSRIGALLAISARREDELERVKKKCLQISNLSDKDILVLRLDLTDRSSHEAATNSVLKHFGKIDVLVNNGGRSQRSLFVDTNLDVYSAIMELNYLGTISLTKHVLNHMIQRKKGKIVTVSSVMGIMGAPLASGYCASKHALQGFFNSLRTELTDYPEISIINICPGPVQSKIIQNVFTENLAKSIENSGDQSHKMPTDRCVRLTLVSTANDLKEAWISDHPYLAVCYLWQYAPTWAWWLMNRMGKRRIQNFKSGVDADASYSRKKK</sequence>
<dbReference type="PANTHER" id="PTHR44269">
    <property type="entry name" value="DEHYDROGENASE/REDUCTASE SDR FAMILY MEMBER 7-RELATED"/>
    <property type="match status" value="1"/>
</dbReference>
<dbReference type="Ensembl" id="ENSANIT00000000946.1">
    <property type="protein sequence ID" value="ENSANIP00000000919.1"/>
    <property type="gene ID" value="ENSANIG00000000695.1"/>
</dbReference>